<feature type="region of interest" description="Disordered" evidence="1">
    <location>
        <begin position="144"/>
        <end position="188"/>
    </location>
</feature>
<dbReference type="EMBL" id="BAAAKK010000003">
    <property type="protein sequence ID" value="GAA1421264.1"/>
    <property type="molecule type" value="Genomic_DNA"/>
</dbReference>
<evidence type="ECO:0000313" key="4">
    <source>
        <dbReference type="EMBL" id="GAA1421264.1"/>
    </source>
</evidence>
<organism evidence="4 5">
    <name type="scientific">Agrococcus citreus</name>
    <dbReference type="NCBI Taxonomy" id="84643"/>
    <lineage>
        <taxon>Bacteria</taxon>
        <taxon>Bacillati</taxon>
        <taxon>Actinomycetota</taxon>
        <taxon>Actinomycetes</taxon>
        <taxon>Micrococcales</taxon>
        <taxon>Microbacteriaceae</taxon>
        <taxon>Agrococcus</taxon>
    </lineage>
</organism>
<dbReference type="Gene3D" id="3.30.70.2390">
    <property type="match status" value="1"/>
</dbReference>
<evidence type="ECO:0000256" key="2">
    <source>
        <dbReference type="SAM" id="Phobius"/>
    </source>
</evidence>
<evidence type="ECO:0000259" key="3">
    <source>
        <dbReference type="Pfam" id="PF13399"/>
    </source>
</evidence>
<keyword evidence="2" id="KW-0472">Membrane</keyword>
<keyword evidence="5" id="KW-1185">Reference proteome</keyword>
<reference evidence="4 5" key="1">
    <citation type="journal article" date="2019" name="Int. J. Syst. Evol. Microbiol.">
        <title>The Global Catalogue of Microorganisms (GCM) 10K type strain sequencing project: providing services to taxonomists for standard genome sequencing and annotation.</title>
        <authorList>
            <consortium name="The Broad Institute Genomics Platform"/>
            <consortium name="The Broad Institute Genome Sequencing Center for Infectious Disease"/>
            <person name="Wu L."/>
            <person name="Ma J."/>
        </authorList>
    </citation>
    <scope>NUCLEOTIDE SEQUENCE [LARGE SCALE GENOMIC DNA]</scope>
    <source>
        <strain evidence="4 5">JCM 12398</strain>
    </source>
</reference>
<feature type="transmembrane region" description="Helical" evidence="2">
    <location>
        <begin position="25"/>
        <end position="46"/>
    </location>
</feature>
<dbReference type="Proteomes" id="UP001501266">
    <property type="component" value="Unassembled WGS sequence"/>
</dbReference>
<evidence type="ECO:0000313" key="5">
    <source>
        <dbReference type="Proteomes" id="UP001501266"/>
    </source>
</evidence>
<accession>A0ABN1YS46</accession>
<sequence>MSRGQRATHRVGAHRSGSVTRWPRWVILLCALAVTVVLTAVGLFLLDRLRVEPVPEPVATEEPLVIADPAQIDPSIDASITVLDGSGERAVAAGAGQALSDAGWTVVTTASATEIGDRTVVWFDDPALEPIARGLAQQLGVGEARQSDGRVSGSPITIVLGTDAPGTVPSTEPRDDSDISHAPTPSAP</sequence>
<evidence type="ECO:0000256" key="1">
    <source>
        <dbReference type="SAM" id="MobiDB-lite"/>
    </source>
</evidence>
<keyword evidence="2" id="KW-1133">Transmembrane helix</keyword>
<dbReference type="Pfam" id="PF13399">
    <property type="entry name" value="LytR_C"/>
    <property type="match status" value="1"/>
</dbReference>
<gene>
    <name evidence="4" type="ORF">GCM10009640_11930</name>
</gene>
<keyword evidence="2" id="KW-0812">Transmembrane</keyword>
<feature type="domain" description="LytR/CpsA/Psr regulator C-terminal" evidence="3">
    <location>
        <begin position="78"/>
        <end position="163"/>
    </location>
</feature>
<protein>
    <recommendedName>
        <fullName evidence="3">LytR/CpsA/Psr regulator C-terminal domain-containing protein</fullName>
    </recommendedName>
</protein>
<comment type="caution">
    <text evidence="4">The sequence shown here is derived from an EMBL/GenBank/DDBJ whole genome shotgun (WGS) entry which is preliminary data.</text>
</comment>
<name>A0ABN1YS46_9MICO</name>
<proteinExistence type="predicted"/>
<dbReference type="InterPro" id="IPR027381">
    <property type="entry name" value="LytR/CpsA/Psr_C"/>
</dbReference>